<gene>
    <name evidence="7" type="primary">LOC112681955</name>
</gene>
<accession>A0A8B8FB90</accession>
<comment type="similarity">
    <text evidence="2">Belongs to the misato family.</text>
</comment>
<dbReference type="SUPFAM" id="SSF52490">
    <property type="entry name" value="Tubulin nucleotide-binding domain-like"/>
    <property type="match status" value="1"/>
</dbReference>
<dbReference type="InterPro" id="IPR019605">
    <property type="entry name" value="Misato_II_tubulin-like"/>
</dbReference>
<comment type="subcellular location">
    <subcellularLocation>
        <location evidence="1">Mitochondrion</location>
    </subcellularLocation>
</comment>
<dbReference type="GO" id="GO:0007005">
    <property type="term" value="P:mitochondrion organization"/>
    <property type="evidence" value="ECO:0007669"/>
    <property type="project" value="InterPro"/>
</dbReference>
<sequence length="551" mass="63036">MNSTREIITLQFGHYSNFIGSHFWNLQEASFNYDENCEPQEICNDVLYREGVNMKGEVTYTPRMLCVDLKNSYYQLPDVHGGLYDLESSDLDEELLDSSTKIQTIREELVPHNEYFADLAKQEQFIDNGVEEKLNVTEKVYNLDNDVKIWSDFLKARFHPRTITSIDEYKHNDTSNLFNNFAQGMALWDSYKMKEIWTDNLRLYAEECDYLQGFHISMDSLNGFGGLACKSLEYLKDEYSNKNIIAMPVMSNNYIIGDENSELYAVNTSLLFSSLFEHSNMFVPLSTSDGGWVKSQKHLSLDYLCYKNELDYHSSAILASAIDTFTLGYRSRSDCGSMKTECTRLTPLGRKAVSASIQLPLGFESKSNLLDFLQESKLPLWQPISPRCITEMSVAQTVVLRGINEKMLYSNNFIRDSKNPSHHCTSVSAMLKLYLSFCDNVRMTEVYAFDSSLETIAPFPNIFSQYVNQHGFLESTYRSATSVVAKCTAISGLHNSNSTRDMLIELQTDSSKVKCSKLSHVFNYEIDLMDYKETLENLLVLSDNYSTNDCL</sequence>
<dbReference type="Proteomes" id="UP000694846">
    <property type="component" value="Unplaced"/>
</dbReference>
<keyword evidence="3" id="KW-0496">Mitochondrion</keyword>
<reference evidence="7" key="1">
    <citation type="submission" date="2025-08" db="UniProtKB">
        <authorList>
            <consortium name="RefSeq"/>
        </authorList>
    </citation>
    <scope>IDENTIFICATION</scope>
    <source>
        <tissue evidence="7">Whole body</tissue>
    </source>
</reference>
<keyword evidence="6" id="KW-1185">Reference proteome</keyword>
<evidence type="ECO:0000259" key="4">
    <source>
        <dbReference type="Pfam" id="PF10644"/>
    </source>
</evidence>
<dbReference type="CTD" id="33119"/>
<protein>
    <submittedName>
        <fullName evidence="7">Protein misato</fullName>
    </submittedName>
</protein>
<organism evidence="6 7">
    <name type="scientific">Sipha flava</name>
    <name type="common">yellow sugarcane aphid</name>
    <dbReference type="NCBI Taxonomy" id="143950"/>
    <lineage>
        <taxon>Eukaryota</taxon>
        <taxon>Metazoa</taxon>
        <taxon>Ecdysozoa</taxon>
        <taxon>Arthropoda</taxon>
        <taxon>Hexapoda</taxon>
        <taxon>Insecta</taxon>
        <taxon>Pterygota</taxon>
        <taxon>Neoptera</taxon>
        <taxon>Paraneoptera</taxon>
        <taxon>Hemiptera</taxon>
        <taxon>Sternorrhyncha</taxon>
        <taxon>Aphidomorpha</taxon>
        <taxon>Aphidoidea</taxon>
        <taxon>Aphididae</taxon>
        <taxon>Sipha</taxon>
    </lineage>
</organism>
<dbReference type="InterPro" id="IPR036525">
    <property type="entry name" value="Tubulin/FtsZ_GTPase_sf"/>
</dbReference>
<evidence type="ECO:0000259" key="5">
    <source>
        <dbReference type="Pfam" id="PF14881"/>
    </source>
</evidence>
<dbReference type="AlphaFoldDB" id="A0A8B8FB90"/>
<name>A0A8B8FB90_9HEMI</name>
<dbReference type="GeneID" id="112681955"/>
<evidence type="ECO:0000256" key="2">
    <source>
        <dbReference type="ARBA" id="ARBA00008507"/>
    </source>
</evidence>
<evidence type="ECO:0000313" key="7">
    <source>
        <dbReference type="RefSeq" id="XP_025408124.1"/>
    </source>
</evidence>
<evidence type="ECO:0000256" key="1">
    <source>
        <dbReference type="ARBA" id="ARBA00004173"/>
    </source>
</evidence>
<dbReference type="OrthoDB" id="271881at2759"/>
<evidence type="ECO:0000256" key="3">
    <source>
        <dbReference type="ARBA" id="ARBA00023128"/>
    </source>
</evidence>
<evidence type="ECO:0000313" key="6">
    <source>
        <dbReference type="Proteomes" id="UP000694846"/>
    </source>
</evidence>
<feature type="domain" description="DML1/Misato tubulin" evidence="5">
    <location>
        <begin position="145"/>
        <end position="329"/>
    </location>
</feature>
<dbReference type="CDD" id="cd06060">
    <property type="entry name" value="misato"/>
    <property type="match status" value="1"/>
</dbReference>
<dbReference type="Gene3D" id="3.40.50.1440">
    <property type="entry name" value="Tubulin/FtsZ, GTPase domain"/>
    <property type="match status" value="1"/>
</dbReference>
<feature type="domain" description="Misato Segment II tubulin-like" evidence="4">
    <location>
        <begin position="5"/>
        <end position="120"/>
    </location>
</feature>
<proteinExistence type="inferred from homology"/>
<dbReference type="Pfam" id="PF14881">
    <property type="entry name" value="Tubulin_3"/>
    <property type="match status" value="1"/>
</dbReference>
<dbReference type="Pfam" id="PF10644">
    <property type="entry name" value="Misat_Tub_SegII"/>
    <property type="match status" value="1"/>
</dbReference>
<dbReference type="RefSeq" id="XP_025408124.1">
    <property type="nucleotide sequence ID" value="XM_025552339.1"/>
</dbReference>
<dbReference type="PANTHER" id="PTHR13391">
    <property type="entry name" value="MITOCHONDRIAL DISTRIBUTION REGULATOR MISATO"/>
    <property type="match status" value="1"/>
</dbReference>
<dbReference type="InterPro" id="IPR049942">
    <property type="entry name" value="DML1/Misato"/>
</dbReference>
<dbReference type="InterPro" id="IPR029209">
    <property type="entry name" value="DML1/Misato_tubulin"/>
</dbReference>
<dbReference type="PANTHER" id="PTHR13391:SF0">
    <property type="entry name" value="PROTEIN MISATO HOMOLOG 1"/>
    <property type="match status" value="1"/>
</dbReference>
<dbReference type="GO" id="GO:0005739">
    <property type="term" value="C:mitochondrion"/>
    <property type="evidence" value="ECO:0007669"/>
    <property type="project" value="UniProtKB-SubCell"/>
</dbReference>